<organism evidence="2 3">
    <name type="scientific">Kiloniella spongiae</name>
    <dbReference type="NCBI Taxonomy" id="1489064"/>
    <lineage>
        <taxon>Bacteria</taxon>
        <taxon>Pseudomonadati</taxon>
        <taxon>Pseudomonadota</taxon>
        <taxon>Alphaproteobacteria</taxon>
        <taxon>Rhodospirillales</taxon>
        <taxon>Kiloniellaceae</taxon>
        <taxon>Kiloniella</taxon>
    </lineage>
</organism>
<protein>
    <recommendedName>
        <fullName evidence="4">Lipoprotein</fullName>
    </recommendedName>
</protein>
<accession>A0A0H2MCS6</accession>
<dbReference type="AlphaFoldDB" id="A0A0H2MCS6"/>
<dbReference type="PROSITE" id="PS51257">
    <property type="entry name" value="PROKAR_LIPOPROTEIN"/>
    <property type="match status" value="1"/>
</dbReference>
<feature type="chain" id="PRO_5002597163" description="Lipoprotein" evidence="1">
    <location>
        <begin position="20"/>
        <end position="220"/>
    </location>
</feature>
<evidence type="ECO:0000256" key="1">
    <source>
        <dbReference type="SAM" id="SignalP"/>
    </source>
</evidence>
<proteinExistence type="predicted"/>
<evidence type="ECO:0000313" key="3">
    <source>
        <dbReference type="Proteomes" id="UP000035444"/>
    </source>
</evidence>
<reference evidence="2 3" key="1">
    <citation type="submission" date="2015-03" db="EMBL/GenBank/DDBJ databases">
        <title>Genome Sequence of Kiloniella spongiae MEBiC09566, isolated from a marine sponge.</title>
        <authorList>
            <person name="Shao Z."/>
            <person name="Wang L."/>
            <person name="Li X."/>
        </authorList>
    </citation>
    <scope>NUCLEOTIDE SEQUENCE [LARGE SCALE GENOMIC DNA]</scope>
    <source>
        <strain evidence="2 3">MEBiC09566</strain>
    </source>
</reference>
<sequence length="220" mass="24796">MILRLLLVLILITGLSACAQTRSSTSLNKHEKSVEFVEMIFTDKFIKEALLESFLEYKAENEVASVRLPDKALEEINTLLTEEMIKNRASLINKIAAIFTAEFTNDEIIALHSIKDIELLQNAHAKLSKNKGSASLTRQEIDALANIKNPDAFITALPKLEKLERQIEATGEEFAVEILPNILPRLLIILEENEPLLGAFLSETTSDLNNRIHLWQITYL</sequence>
<keyword evidence="3" id="KW-1185">Reference proteome</keyword>
<dbReference type="EMBL" id="LAQL01000008">
    <property type="protein sequence ID" value="KLN60153.1"/>
    <property type="molecule type" value="Genomic_DNA"/>
</dbReference>
<evidence type="ECO:0008006" key="4">
    <source>
        <dbReference type="Google" id="ProtNLM"/>
    </source>
</evidence>
<evidence type="ECO:0000313" key="2">
    <source>
        <dbReference type="EMBL" id="KLN60153.1"/>
    </source>
</evidence>
<comment type="caution">
    <text evidence="2">The sequence shown here is derived from an EMBL/GenBank/DDBJ whole genome shotgun (WGS) entry which is preliminary data.</text>
</comment>
<dbReference type="STRING" id="1489064.WH96_13270"/>
<keyword evidence="1" id="KW-0732">Signal</keyword>
<feature type="signal peptide" evidence="1">
    <location>
        <begin position="1"/>
        <end position="19"/>
    </location>
</feature>
<dbReference type="Proteomes" id="UP000035444">
    <property type="component" value="Unassembled WGS sequence"/>
</dbReference>
<gene>
    <name evidence="2" type="ORF">WH96_13270</name>
</gene>
<name>A0A0H2MCS6_9PROT</name>